<evidence type="ECO:0000256" key="1">
    <source>
        <dbReference type="SAM" id="MobiDB-lite"/>
    </source>
</evidence>
<evidence type="ECO:0000313" key="3">
    <source>
        <dbReference type="Proteomes" id="UP000244855"/>
    </source>
</evidence>
<keyword evidence="3" id="KW-1185">Reference proteome</keyword>
<feature type="region of interest" description="Disordered" evidence="1">
    <location>
        <begin position="1"/>
        <end position="22"/>
    </location>
</feature>
<feature type="compositionally biased region" description="Acidic residues" evidence="1">
    <location>
        <begin position="1"/>
        <end position="13"/>
    </location>
</feature>
<dbReference type="EMBL" id="KZ805383">
    <property type="protein sequence ID" value="PVH99893.1"/>
    <property type="molecule type" value="Genomic_DNA"/>
</dbReference>
<accession>A0A2V1DRB2</accession>
<organism evidence="2 3">
    <name type="scientific">Periconia macrospinosa</name>
    <dbReference type="NCBI Taxonomy" id="97972"/>
    <lineage>
        <taxon>Eukaryota</taxon>
        <taxon>Fungi</taxon>
        <taxon>Dikarya</taxon>
        <taxon>Ascomycota</taxon>
        <taxon>Pezizomycotina</taxon>
        <taxon>Dothideomycetes</taxon>
        <taxon>Pleosporomycetidae</taxon>
        <taxon>Pleosporales</taxon>
        <taxon>Massarineae</taxon>
        <taxon>Periconiaceae</taxon>
        <taxon>Periconia</taxon>
    </lineage>
</organism>
<dbReference type="OrthoDB" id="3800957at2759"/>
<dbReference type="AlphaFoldDB" id="A0A2V1DRB2"/>
<evidence type="ECO:0000313" key="2">
    <source>
        <dbReference type="EMBL" id="PVH99893.1"/>
    </source>
</evidence>
<reference evidence="2 3" key="1">
    <citation type="journal article" date="2018" name="Sci. Rep.">
        <title>Comparative genomics provides insights into the lifestyle and reveals functional heterogeneity of dark septate endophytic fungi.</title>
        <authorList>
            <person name="Knapp D.G."/>
            <person name="Nemeth J.B."/>
            <person name="Barry K."/>
            <person name="Hainaut M."/>
            <person name="Henrissat B."/>
            <person name="Johnson J."/>
            <person name="Kuo A."/>
            <person name="Lim J.H.P."/>
            <person name="Lipzen A."/>
            <person name="Nolan M."/>
            <person name="Ohm R.A."/>
            <person name="Tamas L."/>
            <person name="Grigoriev I.V."/>
            <person name="Spatafora J.W."/>
            <person name="Nagy L.G."/>
            <person name="Kovacs G.M."/>
        </authorList>
    </citation>
    <scope>NUCLEOTIDE SEQUENCE [LARGE SCALE GENOMIC DNA]</scope>
    <source>
        <strain evidence="2 3">DSE2036</strain>
    </source>
</reference>
<name>A0A2V1DRB2_9PLEO</name>
<dbReference type="STRING" id="97972.A0A2V1DRB2"/>
<sequence length="293" mass="33075">MDDLNDDDYDSSDIEVPPTNTTPKVFGKASIDRIIDNAKEDRRSSKIAFKTLALTHNSPGAEYASSLWVSRFQAFREHTLRQPTTQPFTSEDLIRFFDVIIGKVRSRGPCPNARVVQLAMHYLQEWGEFTWADFHLSAHDHQLINAWKNDAIQKARLSTGSTYQRSWIGYATLSRLVREFLLYRVTNGTLTLDPVIAKVLSVVLMSALGCRAGDIALSDLYSGNEFLSSACFQLRSVIITLGIIVHLAHLINTQILDFTASRIPGCQGQFKQGILHIPRKRRRLTLHSAWCLV</sequence>
<gene>
    <name evidence="2" type="ORF">DM02DRAFT_413875</name>
</gene>
<dbReference type="Proteomes" id="UP000244855">
    <property type="component" value="Unassembled WGS sequence"/>
</dbReference>
<proteinExistence type="predicted"/>
<protein>
    <submittedName>
        <fullName evidence="2">Uncharacterized protein</fullName>
    </submittedName>
</protein>